<dbReference type="PANTHER" id="PTHR24171:SF9">
    <property type="entry name" value="ANKYRIN REPEAT DOMAIN-CONTAINING PROTEIN 39"/>
    <property type="match status" value="1"/>
</dbReference>
<feature type="region of interest" description="Disordered" evidence="4">
    <location>
        <begin position="191"/>
        <end position="215"/>
    </location>
</feature>
<comment type="caution">
    <text evidence="5">The sequence shown here is derived from an EMBL/GenBank/DDBJ whole genome shotgun (WGS) entry which is preliminary data.</text>
</comment>
<keyword evidence="2 3" id="KW-0040">ANK repeat</keyword>
<accession>A0ABD3QJ59</accession>
<name>A0ABD3QJ59_9STRA</name>
<dbReference type="Gene3D" id="1.25.40.20">
    <property type="entry name" value="Ankyrin repeat-containing domain"/>
    <property type="match status" value="1"/>
</dbReference>
<evidence type="ECO:0000256" key="1">
    <source>
        <dbReference type="ARBA" id="ARBA00022737"/>
    </source>
</evidence>
<proteinExistence type="predicted"/>
<dbReference type="EMBL" id="JALLPJ020000183">
    <property type="protein sequence ID" value="KAL3799511.1"/>
    <property type="molecule type" value="Genomic_DNA"/>
</dbReference>
<feature type="compositionally biased region" description="Polar residues" evidence="4">
    <location>
        <begin position="465"/>
        <end position="476"/>
    </location>
</feature>
<feature type="region of interest" description="Disordered" evidence="4">
    <location>
        <begin position="620"/>
        <end position="671"/>
    </location>
</feature>
<dbReference type="PROSITE" id="PS50297">
    <property type="entry name" value="ANK_REP_REGION"/>
    <property type="match status" value="1"/>
</dbReference>
<feature type="region of interest" description="Disordered" evidence="4">
    <location>
        <begin position="463"/>
        <end position="489"/>
    </location>
</feature>
<evidence type="ECO:0000256" key="4">
    <source>
        <dbReference type="SAM" id="MobiDB-lite"/>
    </source>
</evidence>
<keyword evidence="6" id="KW-1185">Reference proteome</keyword>
<reference evidence="5 6" key="1">
    <citation type="submission" date="2024-10" db="EMBL/GenBank/DDBJ databases">
        <title>Updated reference genomes for cyclostephanoid diatoms.</title>
        <authorList>
            <person name="Roberts W.R."/>
            <person name="Alverson A.J."/>
        </authorList>
    </citation>
    <scope>NUCLEOTIDE SEQUENCE [LARGE SCALE GENOMIC DNA]</scope>
    <source>
        <strain evidence="5 6">AJA010-31</strain>
    </source>
</reference>
<protein>
    <submittedName>
        <fullName evidence="5">Uncharacterized protein</fullName>
    </submittedName>
</protein>
<feature type="region of interest" description="Disordered" evidence="4">
    <location>
        <begin position="27"/>
        <end position="47"/>
    </location>
</feature>
<feature type="repeat" description="ANK" evidence="3">
    <location>
        <begin position="369"/>
        <end position="401"/>
    </location>
</feature>
<dbReference type="InterPro" id="IPR036770">
    <property type="entry name" value="Ankyrin_rpt-contain_sf"/>
</dbReference>
<evidence type="ECO:0000313" key="6">
    <source>
        <dbReference type="Proteomes" id="UP001530400"/>
    </source>
</evidence>
<feature type="region of interest" description="Disordered" evidence="4">
    <location>
        <begin position="532"/>
        <end position="569"/>
    </location>
</feature>
<feature type="compositionally biased region" description="Polar residues" evidence="4">
    <location>
        <begin position="31"/>
        <end position="40"/>
    </location>
</feature>
<dbReference type="PANTHER" id="PTHR24171">
    <property type="entry name" value="ANKYRIN REPEAT DOMAIN-CONTAINING PROTEIN 39-RELATED"/>
    <property type="match status" value="1"/>
</dbReference>
<evidence type="ECO:0000313" key="5">
    <source>
        <dbReference type="EMBL" id="KAL3799511.1"/>
    </source>
</evidence>
<feature type="compositionally biased region" description="Low complexity" evidence="4">
    <location>
        <begin position="477"/>
        <end position="489"/>
    </location>
</feature>
<dbReference type="SUPFAM" id="SSF48403">
    <property type="entry name" value="Ankyrin repeat"/>
    <property type="match status" value="1"/>
</dbReference>
<gene>
    <name evidence="5" type="ORF">ACHAWO_002405</name>
</gene>
<feature type="compositionally biased region" description="Basic and acidic residues" evidence="4">
    <location>
        <begin position="203"/>
        <end position="215"/>
    </location>
</feature>
<dbReference type="AlphaFoldDB" id="A0ABD3QJ59"/>
<sequence>MASANSPSPSRLANSFASSATKMASQPFVAQLTSEQNPPKESTKRQRVLLRVKRLRQAPTNPFAVASSSFETTANADDAANSYFEPDTQEGQGVPVKKRRLSSTTAPEIIRLSLPTSNKRPKSKKEENELISRLSSAVSLYGSDETNTTVAPGTPTRHSTEEDALPSSKTPVKPKRSVIFRKLTDLRKLLHQDDDDDNNSNNEHNEGSWDSKGEERSKWLRVVDVKLQESESPHEAEGTGPRLQRLRCRPTQREEEDANEDPPYGKSSKRRKLVVEKSCTMSQSEFWNDTTASTSTAAAASNTMDQYKSTKLEKETVQLVQYSLQTLHNQKGGTVSPFLSSLKLDSRLNFQQGTARSNSMINHKLTAGNGRTVLHYAALWGDVNGIRDAIEMGADPTMVDALGHTPSALAELNGHQEALLALLEAEAATTTNKPGDYYYEVYCLEGEEESVEISGTSREVKVPVNRNNGSASPNEYSSFTTSESSGSPPELIRMDGHGMSEDEDSCVVALMELQNGFGYWNERGELVLEAGDRNMPNRNSATSSVAYAEDSSGEDASIDYPDEESDEEVRDNYAGDHLDALGSDYDDYFDADARDMSAYSSEDDSEAGWRLDFRNRFVPGSGAGDREEESEGELSSGGFGTDRNGLHGWTYSRGMVDGESDDEEYAGPMLG</sequence>
<feature type="compositionally biased region" description="Polar residues" evidence="4">
    <location>
        <begin position="133"/>
        <end position="151"/>
    </location>
</feature>
<dbReference type="PROSITE" id="PS50088">
    <property type="entry name" value="ANK_REPEAT"/>
    <property type="match status" value="1"/>
</dbReference>
<dbReference type="Proteomes" id="UP001530400">
    <property type="component" value="Unassembled WGS sequence"/>
</dbReference>
<evidence type="ECO:0000256" key="3">
    <source>
        <dbReference type="PROSITE-ProRule" id="PRU00023"/>
    </source>
</evidence>
<keyword evidence="1" id="KW-0677">Repeat</keyword>
<evidence type="ECO:0000256" key="2">
    <source>
        <dbReference type="ARBA" id="ARBA00023043"/>
    </source>
</evidence>
<feature type="compositionally biased region" description="Acidic residues" evidence="4">
    <location>
        <begin position="551"/>
        <end position="569"/>
    </location>
</feature>
<feature type="region of interest" description="Disordered" evidence="4">
    <location>
        <begin position="229"/>
        <end position="273"/>
    </location>
</feature>
<dbReference type="InterPro" id="IPR002110">
    <property type="entry name" value="Ankyrin_rpt"/>
</dbReference>
<feature type="region of interest" description="Disordered" evidence="4">
    <location>
        <begin position="77"/>
        <end position="177"/>
    </location>
</feature>
<organism evidence="5 6">
    <name type="scientific">Cyclotella atomus</name>
    <dbReference type="NCBI Taxonomy" id="382360"/>
    <lineage>
        <taxon>Eukaryota</taxon>
        <taxon>Sar</taxon>
        <taxon>Stramenopiles</taxon>
        <taxon>Ochrophyta</taxon>
        <taxon>Bacillariophyta</taxon>
        <taxon>Coscinodiscophyceae</taxon>
        <taxon>Thalassiosirophycidae</taxon>
        <taxon>Stephanodiscales</taxon>
        <taxon>Stephanodiscaceae</taxon>
        <taxon>Cyclotella</taxon>
    </lineage>
</organism>
<feature type="compositionally biased region" description="Polar residues" evidence="4">
    <location>
        <begin position="536"/>
        <end position="545"/>
    </location>
</feature>
<feature type="region of interest" description="Disordered" evidence="4">
    <location>
        <begin position="1"/>
        <end position="20"/>
    </location>
</feature>
<dbReference type="SMART" id="SM00248">
    <property type="entry name" value="ANK"/>
    <property type="match status" value="2"/>
</dbReference>